<evidence type="ECO:0000256" key="1">
    <source>
        <dbReference type="SAM" id="MobiDB-lite"/>
    </source>
</evidence>
<evidence type="ECO:0000259" key="2">
    <source>
        <dbReference type="PROSITE" id="PS51886"/>
    </source>
</evidence>
<name>A0A8J8NN12_HALGN</name>
<feature type="compositionally biased region" description="Basic and acidic residues" evidence="1">
    <location>
        <begin position="281"/>
        <end position="294"/>
    </location>
</feature>
<keyword evidence="4" id="KW-1185">Reference proteome</keyword>
<dbReference type="Proteomes" id="UP000785679">
    <property type="component" value="Unassembled WGS sequence"/>
</dbReference>
<comment type="caution">
    <text evidence="3">The sequence shown here is derived from an EMBL/GenBank/DDBJ whole genome shotgun (WGS) entry which is preliminary data.</text>
</comment>
<dbReference type="InterPro" id="IPR006571">
    <property type="entry name" value="TLDc_dom"/>
</dbReference>
<proteinExistence type="predicted"/>
<dbReference type="EMBL" id="RRYP01012418">
    <property type="protein sequence ID" value="TNV77126.1"/>
    <property type="molecule type" value="Genomic_DNA"/>
</dbReference>
<organism evidence="3 4">
    <name type="scientific">Halteria grandinella</name>
    <dbReference type="NCBI Taxonomy" id="5974"/>
    <lineage>
        <taxon>Eukaryota</taxon>
        <taxon>Sar</taxon>
        <taxon>Alveolata</taxon>
        <taxon>Ciliophora</taxon>
        <taxon>Intramacronucleata</taxon>
        <taxon>Spirotrichea</taxon>
        <taxon>Stichotrichia</taxon>
        <taxon>Sporadotrichida</taxon>
        <taxon>Halteriidae</taxon>
        <taxon>Halteria</taxon>
    </lineage>
</organism>
<dbReference type="OrthoDB" id="2340634at2759"/>
<feature type="compositionally biased region" description="Basic residues" evidence="1">
    <location>
        <begin position="302"/>
        <end position="317"/>
    </location>
</feature>
<dbReference type="AlphaFoldDB" id="A0A8J8NN12"/>
<sequence>MTQSAQLRMLIYIFTMEEVFTEQFRPIQKYFSRKPQRILKRIRSKYIHITILSYVDVRENVQAFIYRCSIAYRAFLITNFKVFIHIVPCKWFTREIRQSVLITDEKQVNVLLEGLQCRKFKLELLMRGSRDGFKAKTFHELCDGKGPTLSVIKSEAGCIFGGYTEISWRGTSPNDAEEDPKAFIFTFDHQYIHRPQPTRWAVSHNSGTLCWFGRGIRDLCIENDCDQNEKSRQDLGYNYYAVDKIYYSDERARTWLTGKETFKVSEIEVFKLEKLEPYEKPDYDQKMLAPEHKPQPRPSAPSRHHMTLRKRPSRRAKSSSSDKSKEE</sequence>
<evidence type="ECO:0000313" key="4">
    <source>
        <dbReference type="Proteomes" id="UP000785679"/>
    </source>
</evidence>
<accession>A0A8J8NN12</accession>
<feature type="domain" description="TLDc" evidence="2">
    <location>
        <begin position="100"/>
        <end position="273"/>
    </location>
</feature>
<reference evidence="3" key="1">
    <citation type="submission" date="2019-06" db="EMBL/GenBank/DDBJ databases">
        <authorList>
            <person name="Zheng W."/>
        </authorList>
    </citation>
    <scope>NUCLEOTIDE SEQUENCE</scope>
    <source>
        <strain evidence="3">QDHG01</strain>
    </source>
</reference>
<dbReference type="Pfam" id="PF07534">
    <property type="entry name" value="TLD"/>
    <property type="match status" value="1"/>
</dbReference>
<protein>
    <recommendedName>
        <fullName evidence="2">TLDc domain-containing protein</fullName>
    </recommendedName>
</protein>
<gene>
    <name evidence="3" type="ORF">FGO68_gene3773</name>
</gene>
<feature type="region of interest" description="Disordered" evidence="1">
    <location>
        <begin position="281"/>
        <end position="327"/>
    </location>
</feature>
<evidence type="ECO:0000313" key="3">
    <source>
        <dbReference type="EMBL" id="TNV77126.1"/>
    </source>
</evidence>
<dbReference type="PROSITE" id="PS51886">
    <property type="entry name" value="TLDC"/>
    <property type="match status" value="1"/>
</dbReference>